<evidence type="ECO:0000256" key="1">
    <source>
        <dbReference type="SAM" id="MobiDB-lite"/>
    </source>
</evidence>
<proteinExistence type="predicted"/>
<evidence type="ECO:0000313" key="3">
    <source>
        <dbReference type="Proteomes" id="UP001245184"/>
    </source>
</evidence>
<comment type="caution">
    <text evidence="2">The sequence shown here is derived from an EMBL/GenBank/DDBJ whole genome shotgun (WGS) entry which is preliminary data.</text>
</comment>
<protein>
    <submittedName>
        <fullName evidence="2">Uncharacterized protein</fullName>
    </submittedName>
</protein>
<feature type="region of interest" description="Disordered" evidence="1">
    <location>
        <begin position="1"/>
        <end position="50"/>
    </location>
</feature>
<accession>A0ABD5CBG5</accession>
<sequence length="50" mass="5232">MQGVDADVDVDVDADVATSRMNAGNEAAQQPEFGPEATGSRKSPDSIRQP</sequence>
<dbReference type="AlphaFoldDB" id="A0ABD5CBG5"/>
<evidence type="ECO:0000313" key="2">
    <source>
        <dbReference type="EMBL" id="MDR6202624.1"/>
    </source>
</evidence>
<name>A0ABD5CBG5_9BURK</name>
<organism evidence="2 3">
    <name type="scientific">Paraburkholderia graminis</name>
    <dbReference type="NCBI Taxonomy" id="60548"/>
    <lineage>
        <taxon>Bacteria</taxon>
        <taxon>Pseudomonadati</taxon>
        <taxon>Pseudomonadota</taxon>
        <taxon>Betaproteobacteria</taxon>
        <taxon>Burkholderiales</taxon>
        <taxon>Burkholderiaceae</taxon>
        <taxon>Paraburkholderia</taxon>
    </lineage>
</organism>
<dbReference type="RefSeq" id="WP_307258299.1">
    <property type="nucleotide sequence ID" value="NZ_JAUSXE010000001.1"/>
</dbReference>
<reference evidence="2 3" key="1">
    <citation type="submission" date="2023-08" db="EMBL/GenBank/DDBJ databases">
        <title>Genome sequencing of plant associated microbes to promote plant fitness in Sorghum bicolor and Oryza sativa.</title>
        <authorList>
            <person name="Coleman-Derr D."/>
        </authorList>
    </citation>
    <scope>NUCLEOTIDE SEQUENCE [LARGE SCALE GENOMIC DNA]</scope>
    <source>
        <strain evidence="2 3">SLBN-33</strain>
    </source>
</reference>
<dbReference type="Proteomes" id="UP001245184">
    <property type="component" value="Unassembled WGS sequence"/>
</dbReference>
<gene>
    <name evidence="2" type="ORF">QF025_001344</name>
</gene>
<dbReference type="EMBL" id="JAVIZN010000002">
    <property type="protein sequence ID" value="MDR6202624.1"/>
    <property type="molecule type" value="Genomic_DNA"/>
</dbReference>
<feature type="compositionally biased region" description="Acidic residues" evidence="1">
    <location>
        <begin position="1"/>
        <end position="14"/>
    </location>
</feature>